<evidence type="ECO:0000313" key="6">
    <source>
        <dbReference type="EMBL" id="MCX2718437.1"/>
    </source>
</evidence>
<gene>
    <name evidence="6" type="ORF">OO016_02370</name>
</gene>
<evidence type="ECO:0000256" key="2">
    <source>
        <dbReference type="ARBA" id="ARBA00009320"/>
    </source>
</evidence>
<evidence type="ECO:0000256" key="4">
    <source>
        <dbReference type="RuleBase" id="RU004106"/>
    </source>
</evidence>
<dbReference type="PANTHER" id="PTHR42743">
    <property type="entry name" value="AMINO-ACID AMINOTRANSFERASE"/>
    <property type="match status" value="1"/>
</dbReference>
<dbReference type="RefSeq" id="WP_266010508.1">
    <property type="nucleotide sequence ID" value="NZ_JAPFQP010000001.1"/>
</dbReference>
<evidence type="ECO:0000256" key="5">
    <source>
        <dbReference type="RuleBase" id="RU004516"/>
    </source>
</evidence>
<dbReference type="InterPro" id="IPR018300">
    <property type="entry name" value="Aminotrans_IV_CS"/>
</dbReference>
<dbReference type="PROSITE" id="PS00770">
    <property type="entry name" value="AA_TRANSFER_CLASS_4"/>
    <property type="match status" value="1"/>
</dbReference>
<dbReference type="InterPro" id="IPR001544">
    <property type="entry name" value="Aminotrans_IV"/>
</dbReference>
<dbReference type="GO" id="GO:0008483">
    <property type="term" value="F:transaminase activity"/>
    <property type="evidence" value="ECO:0007669"/>
    <property type="project" value="UniProtKB-KW"/>
</dbReference>
<dbReference type="FunFam" id="3.20.10.10:FF:000002">
    <property type="entry name" value="D-alanine aminotransferase"/>
    <property type="match status" value="1"/>
</dbReference>
<organism evidence="6 7">
    <name type="scientific">Lentiprolixibacter aurantiacus</name>
    <dbReference type="NCBI Taxonomy" id="2993939"/>
    <lineage>
        <taxon>Bacteria</taxon>
        <taxon>Pseudomonadati</taxon>
        <taxon>Bacteroidota</taxon>
        <taxon>Flavobacteriia</taxon>
        <taxon>Flavobacteriales</taxon>
        <taxon>Flavobacteriaceae</taxon>
        <taxon>Lentiprolixibacter</taxon>
    </lineage>
</organism>
<dbReference type="Gene3D" id="3.20.10.10">
    <property type="entry name" value="D-amino Acid Aminotransferase, subunit A, domain 2"/>
    <property type="match status" value="1"/>
</dbReference>
<keyword evidence="6" id="KW-0808">Transferase</keyword>
<sequence length="293" mass="33378">MDQKTVRYMGSSPKYPEKVYLNGKILDADQAQISVFDRGFIFGDGIYEVMARINGRFFFKKAHLDRLKWCLKQIDISLDVDALEREIPALLQASGLDNKDCLLYMQVSRGVAPRQHSFPKGIRRTVMMYAWEKKLPDINNNHASVVTMADFRWSRCDIKMTSLLGNVMANEHAMQNDCYETVFERNGIITEASHCNVFFVKDGVVYTHPTGPYLLDGITRQVVLELCEQLAIEVRLEGVPASEIQNMDEAFLTGTSTQVLAIQKVDDYSYFEKEPGPLTQKLQQAFLGLKRTV</sequence>
<dbReference type="InterPro" id="IPR043132">
    <property type="entry name" value="BCAT-like_C"/>
</dbReference>
<dbReference type="PANTHER" id="PTHR42743:SF10">
    <property type="entry name" value="D-ALANINE AMINOTRANSFERASE"/>
    <property type="match status" value="1"/>
</dbReference>
<reference evidence="6" key="1">
    <citation type="submission" date="2022-11" db="EMBL/GenBank/DDBJ databases">
        <title>The characterization of three novel Bacteroidetes species and genomic analysis of their roles in tidal elemental geochemical cycles.</title>
        <authorList>
            <person name="Ma K.-J."/>
        </authorList>
    </citation>
    <scope>NUCLEOTIDE SEQUENCE</scope>
    <source>
        <strain evidence="6">M415</strain>
    </source>
</reference>
<dbReference type="GO" id="GO:0008652">
    <property type="term" value="P:amino acid biosynthetic process"/>
    <property type="evidence" value="ECO:0007669"/>
    <property type="project" value="UniProtKB-ARBA"/>
</dbReference>
<dbReference type="Gene3D" id="3.30.470.10">
    <property type="match status" value="1"/>
</dbReference>
<name>A0AAE3SM75_9FLAO</name>
<keyword evidence="3 5" id="KW-0663">Pyridoxal phosphate</keyword>
<dbReference type="InterPro" id="IPR043131">
    <property type="entry name" value="BCAT-like_N"/>
</dbReference>
<evidence type="ECO:0000313" key="7">
    <source>
        <dbReference type="Proteomes" id="UP001207116"/>
    </source>
</evidence>
<protein>
    <submittedName>
        <fullName evidence="6">Aminotransferase class IV</fullName>
    </submittedName>
</protein>
<dbReference type="Proteomes" id="UP001207116">
    <property type="component" value="Unassembled WGS sequence"/>
</dbReference>
<dbReference type="AlphaFoldDB" id="A0AAE3SM75"/>
<dbReference type="EMBL" id="JAPFQP010000001">
    <property type="protein sequence ID" value="MCX2718437.1"/>
    <property type="molecule type" value="Genomic_DNA"/>
</dbReference>
<keyword evidence="6" id="KW-0032">Aminotransferase</keyword>
<dbReference type="SUPFAM" id="SSF56752">
    <property type="entry name" value="D-aminoacid aminotransferase-like PLP-dependent enzymes"/>
    <property type="match status" value="1"/>
</dbReference>
<dbReference type="GO" id="GO:0005829">
    <property type="term" value="C:cytosol"/>
    <property type="evidence" value="ECO:0007669"/>
    <property type="project" value="TreeGrafter"/>
</dbReference>
<dbReference type="InterPro" id="IPR050571">
    <property type="entry name" value="Class-IV_PLP-Dep_Aminotrnsfr"/>
</dbReference>
<accession>A0AAE3SM75</accession>
<dbReference type="Pfam" id="PF01063">
    <property type="entry name" value="Aminotran_4"/>
    <property type="match status" value="1"/>
</dbReference>
<keyword evidence="7" id="KW-1185">Reference proteome</keyword>
<dbReference type="InterPro" id="IPR036038">
    <property type="entry name" value="Aminotransferase-like"/>
</dbReference>
<evidence type="ECO:0000256" key="1">
    <source>
        <dbReference type="ARBA" id="ARBA00001933"/>
    </source>
</evidence>
<comment type="cofactor">
    <cofactor evidence="1 5">
        <name>pyridoxal 5'-phosphate</name>
        <dbReference type="ChEBI" id="CHEBI:597326"/>
    </cofactor>
</comment>
<evidence type="ECO:0000256" key="3">
    <source>
        <dbReference type="ARBA" id="ARBA00022898"/>
    </source>
</evidence>
<comment type="caution">
    <text evidence="6">The sequence shown here is derived from an EMBL/GenBank/DDBJ whole genome shotgun (WGS) entry which is preliminary data.</text>
</comment>
<comment type="similarity">
    <text evidence="2 4">Belongs to the class-IV pyridoxal-phosphate-dependent aminotransferase family.</text>
</comment>
<proteinExistence type="inferred from homology"/>
<dbReference type="GO" id="GO:0046394">
    <property type="term" value="P:carboxylic acid biosynthetic process"/>
    <property type="evidence" value="ECO:0007669"/>
    <property type="project" value="UniProtKB-ARBA"/>
</dbReference>